<evidence type="ECO:0000256" key="1">
    <source>
        <dbReference type="SAM" id="Phobius"/>
    </source>
</evidence>
<keyword evidence="1" id="KW-0472">Membrane</keyword>
<dbReference type="EMBL" id="VOUQ01000017">
    <property type="protein sequence ID" value="TXE27695.1"/>
    <property type="molecule type" value="Genomic_DNA"/>
</dbReference>
<feature type="transmembrane region" description="Helical" evidence="1">
    <location>
        <begin position="42"/>
        <end position="58"/>
    </location>
</feature>
<gene>
    <name evidence="2" type="ORF">FOT62_22105</name>
</gene>
<dbReference type="AlphaFoldDB" id="A0A5C7C4D2"/>
<protein>
    <submittedName>
        <fullName evidence="2">Uncharacterized protein</fullName>
    </submittedName>
</protein>
<sequence>MRLFIIECVLSFGLYYILEMLLRNTVPAIARAADTWQSWGFPLLVGAVVVAFCELVMMHKARRYGE</sequence>
<keyword evidence="1" id="KW-1133">Transmembrane helix</keyword>
<dbReference type="RefSeq" id="WP_147882591.1">
    <property type="nucleotide sequence ID" value="NZ_JAUJUO010000003.1"/>
</dbReference>
<reference evidence="2 3" key="1">
    <citation type="submission" date="2019-07" db="EMBL/GenBank/DDBJ databases">
        <title>Serratia strains were isolated from fresh produce.</title>
        <authorList>
            <person name="Cho G.-S."/>
            <person name="Stein M."/>
            <person name="Lee W."/>
            <person name="Suh S.H."/>
            <person name="Franz C.M.A.P."/>
        </authorList>
    </citation>
    <scope>NUCLEOTIDE SEQUENCE [LARGE SCALE GENOMIC DNA]</scope>
    <source>
        <strain evidence="2 3">S16</strain>
    </source>
</reference>
<evidence type="ECO:0000313" key="3">
    <source>
        <dbReference type="Proteomes" id="UP000321126"/>
    </source>
</evidence>
<dbReference type="Proteomes" id="UP000321126">
    <property type="component" value="Unassembled WGS sequence"/>
</dbReference>
<proteinExistence type="predicted"/>
<name>A0A5C7C4D2_SERMA</name>
<evidence type="ECO:0000313" key="2">
    <source>
        <dbReference type="EMBL" id="TXE27695.1"/>
    </source>
</evidence>
<comment type="caution">
    <text evidence="2">The sequence shown here is derived from an EMBL/GenBank/DDBJ whole genome shotgun (WGS) entry which is preliminary data.</text>
</comment>
<organism evidence="2 3">
    <name type="scientific">Serratia marcescens</name>
    <dbReference type="NCBI Taxonomy" id="615"/>
    <lineage>
        <taxon>Bacteria</taxon>
        <taxon>Pseudomonadati</taxon>
        <taxon>Pseudomonadota</taxon>
        <taxon>Gammaproteobacteria</taxon>
        <taxon>Enterobacterales</taxon>
        <taxon>Yersiniaceae</taxon>
        <taxon>Serratia</taxon>
    </lineage>
</organism>
<accession>A0A5C7C4D2</accession>
<keyword evidence="1" id="KW-0812">Transmembrane</keyword>